<dbReference type="Gene3D" id="1.10.10.10">
    <property type="entry name" value="Winged helix-like DNA-binding domain superfamily/Winged helix DNA-binding domain"/>
    <property type="match status" value="1"/>
</dbReference>
<evidence type="ECO:0000313" key="2">
    <source>
        <dbReference type="EMBL" id="HJA07060.1"/>
    </source>
</evidence>
<reference evidence="2" key="2">
    <citation type="submission" date="2021-04" db="EMBL/GenBank/DDBJ databases">
        <authorList>
            <person name="Gilroy R."/>
        </authorList>
    </citation>
    <scope>NUCLEOTIDE SEQUENCE</scope>
    <source>
        <strain evidence="2">ChiSjej2B20-11307</strain>
    </source>
</reference>
<dbReference type="GO" id="GO:0003700">
    <property type="term" value="F:DNA-binding transcription factor activity"/>
    <property type="evidence" value="ECO:0007669"/>
    <property type="project" value="InterPro"/>
</dbReference>
<protein>
    <submittedName>
        <fullName evidence="2">MarR family winged helix-turn-helix transcriptional regulator</fullName>
    </submittedName>
</protein>
<dbReference type="InterPro" id="IPR000835">
    <property type="entry name" value="HTH_MarR-typ"/>
</dbReference>
<dbReference type="PANTHER" id="PTHR33164:SF101">
    <property type="entry name" value="TRANSCRIPTIONAL REPRESSOR MPRA"/>
    <property type="match status" value="1"/>
</dbReference>
<feature type="domain" description="HTH marR-type" evidence="1">
    <location>
        <begin position="1"/>
        <end position="136"/>
    </location>
</feature>
<proteinExistence type="predicted"/>
<dbReference type="Proteomes" id="UP000824223">
    <property type="component" value="Unassembled WGS sequence"/>
</dbReference>
<dbReference type="PANTHER" id="PTHR33164">
    <property type="entry name" value="TRANSCRIPTIONAL REGULATOR, MARR FAMILY"/>
    <property type="match status" value="1"/>
</dbReference>
<dbReference type="PROSITE" id="PS50995">
    <property type="entry name" value="HTH_MARR_2"/>
    <property type="match status" value="1"/>
</dbReference>
<dbReference type="AlphaFoldDB" id="A0A9D2HBI9"/>
<dbReference type="SUPFAM" id="SSF46785">
    <property type="entry name" value="Winged helix' DNA-binding domain"/>
    <property type="match status" value="1"/>
</dbReference>
<dbReference type="InterPro" id="IPR036388">
    <property type="entry name" value="WH-like_DNA-bd_sf"/>
</dbReference>
<sequence length="145" mass="17242">MREIDRTKDLKRFYLDWQALNHVYEQYARDNGLTYVSLFMLQLIDDGTTQKELCDTLYFPKQTINKTIQSFCRKGYIVLKNNNVDKRYKLIYLTEKGKDFQDKVIPAIQKAETESFDSLSEEEQKTLADLWEKYTSICIRKINGD</sequence>
<gene>
    <name evidence="2" type="ORF">H9798_07990</name>
</gene>
<dbReference type="PRINTS" id="PR00598">
    <property type="entry name" value="HTHMARR"/>
</dbReference>
<dbReference type="SMART" id="SM00347">
    <property type="entry name" value="HTH_MARR"/>
    <property type="match status" value="1"/>
</dbReference>
<evidence type="ECO:0000259" key="1">
    <source>
        <dbReference type="PROSITE" id="PS50995"/>
    </source>
</evidence>
<reference evidence="2" key="1">
    <citation type="journal article" date="2021" name="PeerJ">
        <title>Extensive microbial diversity within the chicken gut microbiome revealed by metagenomics and culture.</title>
        <authorList>
            <person name="Gilroy R."/>
            <person name="Ravi A."/>
            <person name="Getino M."/>
            <person name="Pursley I."/>
            <person name="Horton D.L."/>
            <person name="Alikhan N.F."/>
            <person name="Baker D."/>
            <person name="Gharbi K."/>
            <person name="Hall N."/>
            <person name="Watson M."/>
            <person name="Adriaenssens E.M."/>
            <person name="Foster-Nyarko E."/>
            <person name="Jarju S."/>
            <person name="Secka A."/>
            <person name="Antonio M."/>
            <person name="Oren A."/>
            <person name="Chaudhuri R.R."/>
            <person name="La Ragione R."/>
            <person name="Hildebrand F."/>
            <person name="Pallen M.J."/>
        </authorList>
    </citation>
    <scope>NUCLEOTIDE SEQUENCE</scope>
    <source>
        <strain evidence="2">ChiSjej2B20-11307</strain>
    </source>
</reference>
<evidence type="ECO:0000313" key="3">
    <source>
        <dbReference type="Proteomes" id="UP000824223"/>
    </source>
</evidence>
<comment type="caution">
    <text evidence="2">The sequence shown here is derived from an EMBL/GenBank/DDBJ whole genome shotgun (WGS) entry which is preliminary data.</text>
</comment>
<organism evidence="2 3">
    <name type="scientific">Candidatus Mediterraneibacter pullicola</name>
    <dbReference type="NCBI Taxonomy" id="2838682"/>
    <lineage>
        <taxon>Bacteria</taxon>
        <taxon>Bacillati</taxon>
        <taxon>Bacillota</taxon>
        <taxon>Clostridia</taxon>
        <taxon>Lachnospirales</taxon>
        <taxon>Lachnospiraceae</taxon>
        <taxon>Mediterraneibacter</taxon>
    </lineage>
</organism>
<dbReference type="InterPro" id="IPR036390">
    <property type="entry name" value="WH_DNA-bd_sf"/>
</dbReference>
<dbReference type="EMBL" id="DXAK01000043">
    <property type="protein sequence ID" value="HJA07060.1"/>
    <property type="molecule type" value="Genomic_DNA"/>
</dbReference>
<dbReference type="GO" id="GO:0006950">
    <property type="term" value="P:response to stress"/>
    <property type="evidence" value="ECO:0007669"/>
    <property type="project" value="TreeGrafter"/>
</dbReference>
<name>A0A9D2HBI9_9FIRM</name>
<dbReference type="InterPro" id="IPR039422">
    <property type="entry name" value="MarR/SlyA-like"/>
</dbReference>
<dbReference type="Pfam" id="PF12802">
    <property type="entry name" value="MarR_2"/>
    <property type="match status" value="1"/>
</dbReference>
<accession>A0A9D2HBI9</accession>